<dbReference type="SUPFAM" id="SSF52540">
    <property type="entry name" value="P-loop containing nucleoside triphosphate hydrolases"/>
    <property type="match status" value="1"/>
</dbReference>
<gene>
    <name evidence="1" type="ORF">H6X83_11395</name>
</gene>
<protein>
    <submittedName>
        <fullName evidence="1">Cytidylate kinase-like family protein</fullName>
    </submittedName>
</protein>
<dbReference type="Gene3D" id="3.40.50.300">
    <property type="entry name" value="P-loop containing nucleotide triphosphate hydrolases"/>
    <property type="match status" value="1"/>
</dbReference>
<dbReference type="EMBL" id="CP060696">
    <property type="protein sequence ID" value="QNO17530.1"/>
    <property type="molecule type" value="Genomic_DNA"/>
</dbReference>
<sequence>MSIITIARQYGSGGRQIGQDLAQKLNVPFYDKQLVAIAAKKSGMSEELFQKADERHTSSLLYSLVMGNYTFGVPGTAANLPLNDQLFLLQTQIIREAAKKGACVVVGRCADYILREFPHIFRVYLYADKDCRTRHAIDEYGINEKKAADIVAKIDKQRAAYCNFYTSTKWGDPVNYDLCLNTGSISAESAVQLIMDASQMKP</sequence>
<reference evidence="1 2" key="1">
    <citation type="submission" date="2020-08" db="EMBL/GenBank/DDBJ databases">
        <authorList>
            <person name="Ren C."/>
            <person name="Gu Y."/>
            <person name="Xu Y."/>
        </authorList>
    </citation>
    <scope>NUCLEOTIDE SEQUENCE [LARGE SCALE GENOMIC DNA]</scope>
    <source>
        <strain evidence="1 2">LBM18003</strain>
    </source>
</reference>
<dbReference type="RefSeq" id="WP_212506600.1">
    <property type="nucleotide sequence ID" value="NZ_CP060696.1"/>
</dbReference>
<dbReference type="Proteomes" id="UP000516046">
    <property type="component" value="Chromosome"/>
</dbReference>
<dbReference type="KEGG" id="caml:H6X83_11395"/>
<dbReference type="GO" id="GO:0016301">
    <property type="term" value="F:kinase activity"/>
    <property type="evidence" value="ECO:0007669"/>
    <property type="project" value="UniProtKB-KW"/>
</dbReference>
<keyword evidence="1" id="KW-0808">Transferase</keyword>
<keyword evidence="1" id="KW-0418">Kinase</keyword>
<accession>A0A7G9WFR8</accession>
<evidence type="ECO:0000313" key="2">
    <source>
        <dbReference type="Proteomes" id="UP000516046"/>
    </source>
</evidence>
<name>A0A7G9WFR8_9FIRM</name>
<keyword evidence="2" id="KW-1185">Reference proteome</keyword>
<proteinExistence type="predicted"/>
<organism evidence="1 2">
    <name type="scientific">Caproicibacterium amylolyticum</name>
    <dbReference type="NCBI Taxonomy" id="2766537"/>
    <lineage>
        <taxon>Bacteria</taxon>
        <taxon>Bacillati</taxon>
        <taxon>Bacillota</taxon>
        <taxon>Clostridia</taxon>
        <taxon>Eubacteriales</taxon>
        <taxon>Oscillospiraceae</taxon>
        <taxon>Caproicibacterium</taxon>
    </lineage>
</organism>
<evidence type="ECO:0000313" key="1">
    <source>
        <dbReference type="EMBL" id="QNO17530.1"/>
    </source>
</evidence>
<dbReference type="Pfam" id="PF13189">
    <property type="entry name" value="Cytidylate_kin2"/>
    <property type="match status" value="1"/>
</dbReference>
<dbReference type="InterPro" id="IPR027417">
    <property type="entry name" value="P-loop_NTPase"/>
</dbReference>
<dbReference type="AlphaFoldDB" id="A0A7G9WFR8"/>